<reference evidence="1 2" key="1">
    <citation type="submission" date="2016-10" db="EMBL/GenBank/DDBJ databases">
        <authorList>
            <person name="de Groot N.N."/>
        </authorList>
    </citation>
    <scope>NUCLEOTIDE SEQUENCE [LARGE SCALE GENOMIC DNA]</scope>
    <source>
        <strain evidence="1 2">DSM 43357</strain>
    </source>
</reference>
<organism evidence="1 2">
    <name type="scientific">Nonomuraea pusilla</name>
    <dbReference type="NCBI Taxonomy" id="46177"/>
    <lineage>
        <taxon>Bacteria</taxon>
        <taxon>Bacillati</taxon>
        <taxon>Actinomycetota</taxon>
        <taxon>Actinomycetes</taxon>
        <taxon>Streptosporangiales</taxon>
        <taxon>Streptosporangiaceae</taxon>
        <taxon>Nonomuraea</taxon>
    </lineage>
</organism>
<dbReference type="InterPro" id="IPR016084">
    <property type="entry name" value="Haem_Oase-like_multi-hlx"/>
</dbReference>
<protein>
    <submittedName>
        <fullName evidence="1">Uncharacterized protein</fullName>
    </submittedName>
</protein>
<dbReference type="AlphaFoldDB" id="A0A1H8HIL0"/>
<proteinExistence type="predicted"/>
<name>A0A1H8HIL0_9ACTN</name>
<dbReference type="Proteomes" id="UP000198953">
    <property type="component" value="Unassembled WGS sequence"/>
</dbReference>
<evidence type="ECO:0000313" key="2">
    <source>
        <dbReference type="Proteomes" id="UP000198953"/>
    </source>
</evidence>
<evidence type="ECO:0000313" key="1">
    <source>
        <dbReference type="EMBL" id="SEN55368.1"/>
    </source>
</evidence>
<dbReference type="EMBL" id="FOBF01000029">
    <property type="protein sequence ID" value="SEN55368.1"/>
    <property type="molecule type" value="Genomic_DNA"/>
</dbReference>
<gene>
    <name evidence="1" type="ORF">SAMN05660976_07802</name>
</gene>
<sequence length="248" mass="26300">MTDPWARYEAALEPERRRVSEGGVLARLLRPGCDDRLFARWFLRFSAHGVHLSGYEGWWLPDEGAGRDRYGSGPDPVRALLESVQATADWWRGRYGTRPDVAALLRTPPPAGAEFYVRLCENVAGGEAPLRAAAIGHETARLMATAGPGLLAGCRRVFGGDAGCAAFLAAQVAEHAGRLDGYRRRLASGLAEDPASPAVVAGTGKSALASFSVFLAECWDLAAADLAAADLDPADLDPADLDADGGER</sequence>
<dbReference type="OrthoDB" id="6857979at2"/>
<keyword evidence="2" id="KW-1185">Reference proteome</keyword>
<dbReference type="Gene3D" id="1.20.910.10">
    <property type="entry name" value="Heme oxygenase-like"/>
    <property type="match status" value="1"/>
</dbReference>
<dbReference type="RefSeq" id="WP_091105443.1">
    <property type="nucleotide sequence ID" value="NZ_FOBF01000029.1"/>
</dbReference>
<accession>A0A1H8HIL0</accession>